<evidence type="ECO:0000313" key="10">
    <source>
        <dbReference type="Proteomes" id="UP000694564"/>
    </source>
</evidence>
<keyword evidence="2 7" id="KW-0812">Transmembrane</keyword>
<dbReference type="InterPro" id="IPR001304">
    <property type="entry name" value="C-type_lectin-like"/>
</dbReference>
<evidence type="ECO:0000256" key="4">
    <source>
        <dbReference type="ARBA" id="ARBA00022968"/>
    </source>
</evidence>
<protein>
    <recommendedName>
        <fullName evidence="8">C-type lectin domain-containing protein</fullName>
    </recommendedName>
</protein>
<dbReference type="InterPro" id="IPR050828">
    <property type="entry name" value="C-type_lectin/matrix_domain"/>
</dbReference>
<dbReference type="GeneTree" id="ENSGT00940000163004"/>
<dbReference type="InterPro" id="IPR016186">
    <property type="entry name" value="C-type_lectin-like/link_sf"/>
</dbReference>
<dbReference type="SMART" id="SM00034">
    <property type="entry name" value="CLECT"/>
    <property type="match status" value="1"/>
</dbReference>
<dbReference type="Proteomes" id="UP000694564">
    <property type="component" value="Chromosome 5"/>
</dbReference>
<evidence type="ECO:0000313" key="9">
    <source>
        <dbReference type="Ensembl" id="ENSSVLP00005013904.1"/>
    </source>
</evidence>
<dbReference type="PANTHER" id="PTHR45710">
    <property type="entry name" value="C-TYPE LECTIN DOMAIN-CONTAINING PROTEIN 180"/>
    <property type="match status" value="1"/>
</dbReference>
<dbReference type="AlphaFoldDB" id="A0A8D2CRQ2"/>
<keyword evidence="4" id="KW-0735">Signal-anchor</keyword>
<sequence>MISFCFAFTKHSKKKKAELWNENISSSNKLYSEILLVSGHLTMANVYLLLLLVVVSILAKTTKPILENPVFATCPKDWIGFGSKCFYFSEDIGNWTFSQTFCASLEASLVQFESQEELNFLIRYKGLSDHWIGLNRESSHHIWKWTDKTEYKASFSIKGDGECAYLNDNGISSARHYTDRKWICSRPISYVHKCGIMSGSSK</sequence>
<organism evidence="9 10">
    <name type="scientific">Sciurus vulgaris</name>
    <name type="common">Eurasian red squirrel</name>
    <dbReference type="NCBI Taxonomy" id="55149"/>
    <lineage>
        <taxon>Eukaryota</taxon>
        <taxon>Metazoa</taxon>
        <taxon>Chordata</taxon>
        <taxon>Craniata</taxon>
        <taxon>Vertebrata</taxon>
        <taxon>Euteleostomi</taxon>
        <taxon>Mammalia</taxon>
        <taxon>Eutheria</taxon>
        <taxon>Euarchontoglires</taxon>
        <taxon>Glires</taxon>
        <taxon>Rodentia</taxon>
        <taxon>Sciuromorpha</taxon>
        <taxon>Sciuridae</taxon>
        <taxon>Sciurinae</taxon>
        <taxon>Sciurini</taxon>
        <taxon>Sciurus</taxon>
    </lineage>
</organism>
<comment type="subcellular location">
    <subcellularLocation>
        <location evidence="1">Cell membrane</location>
        <topology evidence="1">Single-pass type II membrane protein</topology>
    </subcellularLocation>
</comment>
<accession>A0A8D2CRQ2</accession>
<dbReference type="GO" id="GO:0030246">
    <property type="term" value="F:carbohydrate binding"/>
    <property type="evidence" value="ECO:0007669"/>
    <property type="project" value="UniProtKB-KW"/>
</dbReference>
<feature type="domain" description="C-type lectin" evidence="8">
    <location>
        <begin position="81"/>
        <end position="185"/>
    </location>
</feature>
<dbReference type="InterPro" id="IPR016187">
    <property type="entry name" value="CTDL_fold"/>
</dbReference>
<reference evidence="9" key="2">
    <citation type="submission" date="2025-09" db="UniProtKB">
        <authorList>
            <consortium name="Ensembl"/>
        </authorList>
    </citation>
    <scope>IDENTIFICATION</scope>
</reference>
<dbReference type="PROSITE" id="PS50041">
    <property type="entry name" value="C_TYPE_LECTIN_2"/>
    <property type="match status" value="1"/>
</dbReference>
<evidence type="ECO:0000256" key="5">
    <source>
        <dbReference type="ARBA" id="ARBA00022989"/>
    </source>
</evidence>
<keyword evidence="5 7" id="KW-1133">Transmembrane helix</keyword>
<dbReference type="Pfam" id="PF00059">
    <property type="entry name" value="Lectin_C"/>
    <property type="match status" value="1"/>
</dbReference>
<dbReference type="SUPFAM" id="SSF56436">
    <property type="entry name" value="C-type lectin-like"/>
    <property type="match status" value="1"/>
</dbReference>
<evidence type="ECO:0000256" key="6">
    <source>
        <dbReference type="ARBA" id="ARBA00023136"/>
    </source>
</evidence>
<keyword evidence="3" id="KW-0430">Lectin</keyword>
<evidence type="ECO:0000256" key="1">
    <source>
        <dbReference type="ARBA" id="ARBA00004401"/>
    </source>
</evidence>
<reference evidence="9" key="1">
    <citation type="submission" date="2025-08" db="UniProtKB">
        <authorList>
            <consortium name="Ensembl"/>
        </authorList>
    </citation>
    <scope>IDENTIFICATION</scope>
</reference>
<evidence type="ECO:0000256" key="3">
    <source>
        <dbReference type="ARBA" id="ARBA00022734"/>
    </source>
</evidence>
<evidence type="ECO:0000256" key="2">
    <source>
        <dbReference type="ARBA" id="ARBA00022692"/>
    </source>
</evidence>
<feature type="transmembrane region" description="Helical" evidence="7">
    <location>
        <begin position="34"/>
        <end position="59"/>
    </location>
</feature>
<dbReference type="Gene3D" id="3.10.100.10">
    <property type="entry name" value="Mannose-Binding Protein A, subunit A"/>
    <property type="match status" value="1"/>
</dbReference>
<dbReference type="InterPro" id="IPR033992">
    <property type="entry name" value="NKR-like_CTLD"/>
</dbReference>
<dbReference type="GO" id="GO:0009897">
    <property type="term" value="C:external side of plasma membrane"/>
    <property type="evidence" value="ECO:0007669"/>
    <property type="project" value="TreeGrafter"/>
</dbReference>
<dbReference type="Ensembl" id="ENSSVLT00005015387.1">
    <property type="protein sequence ID" value="ENSSVLP00005013904.1"/>
    <property type="gene ID" value="ENSSVLG00005011042.1"/>
</dbReference>
<dbReference type="PANTHER" id="PTHR45710:SF35">
    <property type="entry name" value="C-TYPE LECTIN DOMAIN FAMILY 2 MEMBER D"/>
    <property type="match status" value="1"/>
</dbReference>
<proteinExistence type="predicted"/>
<evidence type="ECO:0000256" key="7">
    <source>
        <dbReference type="SAM" id="Phobius"/>
    </source>
</evidence>
<keyword evidence="10" id="KW-1185">Reference proteome</keyword>
<dbReference type="CDD" id="cd03593">
    <property type="entry name" value="CLECT_NK_receptors_like"/>
    <property type="match status" value="1"/>
</dbReference>
<evidence type="ECO:0000259" key="8">
    <source>
        <dbReference type="PROSITE" id="PS50041"/>
    </source>
</evidence>
<name>A0A8D2CRQ2_SCIVU</name>
<keyword evidence="6 7" id="KW-0472">Membrane</keyword>